<accession>A0A0N4VPQ9</accession>
<dbReference type="Pfam" id="PF03564">
    <property type="entry name" value="DUF1759"/>
    <property type="match status" value="1"/>
</dbReference>
<dbReference type="OrthoDB" id="5863857at2759"/>
<sequence>MAHCAAKVREETPTTVYVNEQSSRIKLQQLSLPIYSRDPKGWMEFWERSSSAVDAVNIPATQKFTCLLSCLQGSTYAAIAGMRITSANYDNAIQTLKRRYGDKKLIKTALYQQLSGIRCAGPQLKDLRAIVDMIDKICNQLTAYGEDVNHASIVAQIEKKLPPGTFIKLEEAKLVSLEWNVNIMREKLHESIRLRERAYTVMEYRSGKRDWNILELIQKPIVQSVNSSFNQSTKKNNKNIKFPCAFCRGDHYHDECFKYKTTLSRKRRINEVNLCSRCLRSKHFASICKYTRPCFYCSEDHHRALCEKKDKGLRKEVEKI</sequence>
<gene>
    <name evidence="1" type="ORF">EVEC_LOCUS12155</name>
</gene>
<name>A0A0N4VPQ9_ENTVE</name>
<dbReference type="PANTHER" id="PTHR47331">
    <property type="entry name" value="PHD-TYPE DOMAIN-CONTAINING PROTEIN"/>
    <property type="match status" value="1"/>
</dbReference>
<organism evidence="3">
    <name type="scientific">Enterobius vermicularis</name>
    <name type="common">Human pinworm</name>
    <dbReference type="NCBI Taxonomy" id="51028"/>
    <lineage>
        <taxon>Eukaryota</taxon>
        <taxon>Metazoa</taxon>
        <taxon>Ecdysozoa</taxon>
        <taxon>Nematoda</taxon>
        <taxon>Chromadorea</taxon>
        <taxon>Rhabditida</taxon>
        <taxon>Spirurina</taxon>
        <taxon>Oxyuridomorpha</taxon>
        <taxon>Oxyuroidea</taxon>
        <taxon>Oxyuridae</taxon>
        <taxon>Enterobius</taxon>
    </lineage>
</organism>
<reference evidence="3" key="1">
    <citation type="submission" date="2017-02" db="UniProtKB">
        <authorList>
            <consortium name="WormBaseParasite"/>
        </authorList>
    </citation>
    <scope>IDENTIFICATION</scope>
</reference>
<dbReference type="STRING" id="51028.A0A0N4VPQ9"/>
<dbReference type="InterPro" id="IPR005312">
    <property type="entry name" value="DUF1759"/>
</dbReference>
<proteinExistence type="predicted"/>
<keyword evidence="2" id="KW-1185">Reference proteome</keyword>
<evidence type="ECO:0000313" key="2">
    <source>
        <dbReference type="Proteomes" id="UP000274131"/>
    </source>
</evidence>
<dbReference type="Proteomes" id="UP000274131">
    <property type="component" value="Unassembled WGS sequence"/>
</dbReference>
<dbReference type="PANTHER" id="PTHR47331:SF5">
    <property type="entry name" value="RIBONUCLEASE H"/>
    <property type="match status" value="1"/>
</dbReference>
<dbReference type="AlphaFoldDB" id="A0A0N4VPQ9"/>
<protein>
    <submittedName>
        <fullName evidence="3">DUF1758 domain-containing protein</fullName>
    </submittedName>
</protein>
<dbReference type="EMBL" id="UXUI01013587">
    <property type="protein sequence ID" value="VDD97404.1"/>
    <property type="molecule type" value="Genomic_DNA"/>
</dbReference>
<evidence type="ECO:0000313" key="1">
    <source>
        <dbReference type="EMBL" id="VDD97404.1"/>
    </source>
</evidence>
<evidence type="ECO:0000313" key="3">
    <source>
        <dbReference type="WBParaSite" id="EVEC_0001299301-mRNA-1"/>
    </source>
</evidence>
<reference evidence="1 2" key="2">
    <citation type="submission" date="2018-10" db="EMBL/GenBank/DDBJ databases">
        <authorList>
            <consortium name="Pathogen Informatics"/>
        </authorList>
    </citation>
    <scope>NUCLEOTIDE SEQUENCE [LARGE SCALE GENOMIC DNA]</scope>
</reference>
<dbReference type="WBParaSite" id="EVEC_0001299301-mRNA-1">
    <property type="protein sequence ID" value="EVEC_0001299301-mRNA-1"/>
    <property type="gene ID" value="EVEC_0001299301"/>
</dbReference>